<dbReference type="GO" id="GO:0120147">
    <property type="term" value="F:formylglycine-generating oxidase activity"/>
    <property type="evidence" value="ECO:0007669"/>
    <property type="project" value="TreeGrafter"/>
</dbReference>
<dbReference type="InterPro" id="IPR016187">
    <property type="entry name" value="CTDL_fold"/>
</dbReference>
<dbReference type="InterPro" id="IPR051043">
    <property type="entry name" value="Sulfatase_Mod_Factor_Kinase"/>
</dbReference>
<name>A0A933L416_9HYPH</name>
<dbReference type="GO" id="GO:0004197">
    <property type="term" value="F:cysteine-type endopeptidase activity"/>
    <property type="evidence" value="ECO:0007669"/>
    <property type="project" value="InterPro"/>
</dbReference>
<evidence type="ECO:0000259" key="3">
    <source>
        <dbReference type="Pfam" id="PF03781"/>
    </source>
</evidence>
<dbReference type="EMBL" id="JACRAF010000049">
    <property type="protein sequence ID" value="MBI4923251.1"/>
    <property type="molecule type" value="Genomic_DNA"/>
</dbReference>
<dbReference type="Gene3D" id="3.90.1580.10">
    <property type="entry name" value="paralog of FGE (formylglycine-generating enzyme)"/>
    <property type="match status" value="1"/>
</dbReference>
<dbReference type="InterPro" id="IPR029030">
    <property type="entry name" value="Caspase-like_dom_sf"/>
</dbReference>
<dbReference type="InterPro" id="IPR011600">
    <property type="entry name" value="Pept_C14_caspase"/>
</dbReference>
<proteinExistence type="predicted"/>
<evidence type="ECO:0000313" key="4">
    <source>
        <dbReference type="EMBL" id="MBI4923251.1"/>
    </source>
</evidence>
<feature type="signal peptide" evidence="1">
    <location>
        <begin position="1"/>
        <end position="24"/>
    </location>
</feature>
<dbReference type="SUPFAM" id="SSF56436">
    <property type="entry name" value="C-type lectin-like"/>
    <property type="match status" value="1"/>
</dbReference>
<dbReference type="Pfam" id="PF00656">
    <property type="entry name" value="Peptidase_C14"/>
    <property type="match status" value="1"/>
</dbReference>
<evidence type="ECO:0000259" key="2">
    <source>
        <dbReference type="Pfam" id="PF00656"/>
    </source>
</evidence>
<evidence type="ECO:0000256" key="1">
    <source>
        <dbReference type="SAM" id="SignalP"/>
    </source>
</evidence>
<dbReference type="InterPro" id="IPR042095">
    <property type="entry name" value="SUMF_sf"/>
</dbReference>
<feature type="domain" description="Peptidase C14 caspase" evidence="2">
    <location>
        <begin position="50"/>
        <end position="195"/>
    </location>
</feature>
<dbReference type="SUPFAM" id="SSF52129">
    <property type="entry name" value="Caspase-like"/>
    <property type="match status" value="1"/>
</dbReference>
<dbReference type="AlphaFoldDB" id="A0A933L416"/>
<dbReference type="Proteomes" id="UP000782610">
    <property type="component" value="Unassembled WGS sequence"/>
</dbReference>
<accession>A0A933L416</accession>
<gene>
    <name evidence="4" type="ORF">HY834_16030</name>
</gene>
<evidence type="ECO:0000313" key="5">
    <source>
        <dbReference type="Proteomes" id="UP000782610"/>
    </source>
</evidence>
<feature type="chain" id="PRO_5037440755" evidence="1">
    <location>
        <begin position="25"/>
        <end position="580"/>
    </location>
</feature>
<dbReference type="PANTHER" id="PTHR23150:SF35">
    <property type="entry name" value="BLL6746 PROTEIN"/>
    <property type="match status" value="1"/>
</dbReference>
<dbReference type="PANTHER" id="PTHR23150">
    <property type="entry name" value="SULFATASE MODIFYING FACTOR 1, 2"/>
    <property type="match status" value="1"/>
</dbReference>
<dbReference type="InterPro" id="IPR005532">
    <property type="entry name" value="SUMF_dom"/>
</dbReference>
<comment type="caution">
    <text evidence="4">The sequence shown here is derived from an EMBL/GenBank/DDBJ whole genome shotgun (WGS) entry which is preliminary data.</text>
</comment>
<dbReference type="Pfam" id="PF03781">
    <property type="entry name" value="FGE-sulfatase"/>
    <property type="match status" value="1"/>
</dbReference>
<dbReference type="Gene3D" id="3.40.50.1460">
    <property type="match status" value="1"/>
</dbReference>
<dbReference type="GO" id="GO:0006508">
    <property type="term" value="P:proteolysis"/>
    <property type="evidence" value="ECO:0007669"/>
    <property type="project" value="InterPro"/>
</dbReference>
<sequence length="580" mass="60142">MRWSSFIGPLATLAACLVAGAALAITPVTDLERSATRQAIAAQLGPSHSYALLIGISDFDDPAWRDLAGVAPEIGKVGAALTNQGFTIVPESHVGRLDHAGLKTAIEHFFSTYGANAEDRLVVYIATHGFADPSIPNADGYLIASDAAAPAGGKVKNGYSVDELSAALTSIAAQHVFLFFDSCFSGAMLPEPTRAADTILAGKPELALSKETAAWTLSLLAHNARLVLTAGNASQSVPDIDNPFSAAVVDALSGAADADGDGLTLGTEIAQFVRGRVARATRLAGAANDPVFAVLPKLVAPLEPRPDVPNPDRVDYALQGDFIFLTPGGPKASAEAGISEQEALLADREARLIDGQFTACLDCPTMVKLPGTEPQLALASTEITYAQWDACFRESACHRYLPDDGFGRGDRPAGNVTWLDALEYVTWLGTKPTKDQPCVGYRLPTEAEWNAAALYGTAGPVTWAEAVADTSPVCWGCGAGEDGTAAVRTASLPANAAGLYDMVGNLWEWVDGAGAAACDLTAIRQSGACVPGRVMGGSFATRADALATIGDGGLAPRTGNDRPWSSPTIGMRVACEVTGG</sequence>
<feature type="domain" description="Sulfatase-modifying factor enzyme-like" evidence="3">
    <location>
        <begin position="374"/>
        <end position="543"/>
    </location>
</feature>
<keyword evidence="1" id="KW-0732">Signal</keyword>
<organism evidence="4 5">
    <name type="scientific">Devosia nanyangense</name>
    <dbReference type="NCBI Taxonomy" id="1228055"/>
    <lineage>
        <taxon>Bacteria</taxon>
        <taxon>Pseudomonadati</taxon>
        <taxon>Pseudomonadota</taxon>
        <taxon>Alphaproteobacteria</taxon>
        <taxon>Hyphomicrobiales</taxon>
        <taxon>Devosiaceae</taxon>
        <taxon>Devosia</taxon>
    </lineage>
</organism>
<reference evidence="4" key="1">
    <citation type="submission" date="2020-07" db="EMBL/GenBank/DDBJ databases">
        <title>Huge and variable diversity of episymbiotic CPR bacteria and DPANN archaea in groundwater ecosystems.</title>
        <authorList>
            <person name="He C.Y."/>
            <person name="Keren R."/>
            <person name="Whittaker M."/>
            <person name="Farag I.F."/>
            <person name="Doudna J."/>
            <person name="Cate J.H.D."/>
            <person name="Banfield J.F."/>
        </authorList>
    </citation>
    <scope>NUCLEOTIDE SEQUENCE</scope>
    <source>
        <strain evidence="4">NC_groundwater_1586_Pr3_B-0.1um_66_15</strain>
    </source>
</reference>
<dbReference type="PROSITE" id="PS51257">
    <property type="entry name" value="PROKAR_LIPOPROTEIN"/>
    <property type="match status" value="1"/>
</dbReference>
<protein>
    <submittedName>
        <fullName evidence="4">SUMF1/EgtB/PvdO family nonheme iron enzyme</fullName>
    </submittedName>
</protein>